<dbReference type="PANTHER" id="PTHR42794">
    <property type="entry name" value="HEMIN IMPORT ATP-BINDING PROTEIN HMUV"/>
    <property type="match status" value="1"/>
</dbReference>
<evidence type="ECO:0000256" key="6">
    <source>
        <dbReference type="ARBA" id="ARBA00037066"/>
    </source>
</evidence>
<dbReference type="CDD" id="cd03214">
    <property type="entry name" value="ABC_Iron-Siderophores_B12_Hemin"/>
    <property type="match status" value="1"/>
</dbReference>
<dbReference type="SMART" id="SM00382">
    <property type="entry name" value="AAA"/>
    <property type="match status" value="1"/>
</dbReference>
<keyword evidence="5" id="KW-1278">Translocase</keyword>
<accession>A0A841KD55</accession>
<sequence>MTGLPLSVRGVAARLGGRQVLDGVDLTLAPGSLTAIIGPNGAGKTTLMRVMAGLVRPAAGTVLLGERLLASLPARERARAIAYLPQGGSVAWPLPAADVVALGRVPHGGGPATGRTDPAVSRAMRATDSEAFADRPVTALSGGERARVLLARALAVEAPVLICDEPVAALDPRHQLAVMGVLADEARRGRAVAVVMHDLALAARYADRVAILASGKLVAAGTPQAVLTPAILADVFGVHALHEERPDGLLVLPWRPLAPGSV</sequence>
<dbReference type="AlphaFoldDB" id="A0A841KD55"/>
<dbReference type="Proteomes" id="UP000588017">
    <property type="component" value="Unassembled WGS sequence"/>
</dbReference>
<evidence type="ECO:0000256" key="2">
    <source>
        <dbReference type="ARBA" id="ARBA00022448"/>
    </source>
</evidence>
<dbReference type="InterPro" id="IPR017871">
    <property type="entry name" value="ABC_transporter-like_CS"/>
</dbReference>
<dbReference type="RefSeq" id="WP_183332857.1">
    <property type="nucleotide sequence ID" value="NZ_BMHX01000002.1"/>
</dbReference>
<evidence type="ECO:0000313" key="9">
    <source>
        <dbReference type="Proteomes" id="UP000588017"/>
    </source>
</evidence>
<evidence type="ECO:0000256" key="4">
    <source>
        <dbReference type="ARBA" id="ARBA00022840"/>
    </source>
</evidence>
<evidence type="ECO:0000256" key="5">
    <source>
        <dbReference type="ARBA" id="ARBA00022967"/>
    </source>
</evidence>
<comment type="function">
    <text evidence="6">Part of the ABC transporter complex HmuTUV involved in hemin import. Responsible for energy coupling to the transport system.</text>
</comment>
<evidence type="ECO:0000256" key="1">
    <source>
        <dbReference type="ARBA" id="ARBA00005417"/>
    </source>
</evidence>
<comment type="similarity">
    <text evidence="1">Belongs to the ABC transporter superfamily.</text>
</comment>
<name>A0A841KD55_9HYPH</name>
<gene>
    <name evidence="8" type="ORF">HNQ73_001001</name>
</gene>
<dbReference type="InterPro" id="IPR003439">
    <property type="entry name" value="ABC_transporter-like_ATP-bd"/>
</dbReference>
<dbReference type="Pfam" id="PF00005">
    <property type="entry name" value="ABC_tran"/>
    <property type="match status" value="1"/>
</dbReference>
<evidence type="ECO:0000256" key="3">
    <source>
        <dbReference type="ARBA" id="ARBA00022741"/>
    </source>
</evidence>
<dbReference type="GO" id="GO:0016887">
    <property type="term" value="F:ATP hydrolysis activity"/>
    <property type="evidence" value="ECO:0007669"/>
    <property type="project" value="InterPro"/>
</dbReference>
<evidence type="ECO:0000259" key="7">
    <source>
        <dbReference type="PROSITE" id="PS50893"/>
    </source>
</evidence>
<protein>
    <submittedName>
        <fullName evidence="8">Iron complex transport system ATP-binding protein</fullName>
    </submittedName>
</protein>
<dbReference type="InterPro" id="IPR027417">
    <property type="entry name" value="P-loop_NTPase"/>
</dbReference>
<proteinExistence type="inferred from homology"/>
<keyword evidence="4 8" id="KW-0067">ATP-binding</keyword>
<dbReference type="PANTHER" id="PTHR42794:SF1">
    <property type="entry name" value="HEMIN IMPORT ATP-BINDING PROTEIN HMUV"/>
    <property type="match status" value="1"/>
</dbReference>
<evidence type="ECO:0000313" key="8">
    <source>
        <dbReference type="EMBL" id="MBB6167383.1"/>
    </source>
</evidence>
<keyword evidence="3" id="KW-0547">Nucleotide-binding</keyword>
<dbReference type="InterPro" id="IPR003593">
    <property type="entry name" value="AAA+_ATPase"/>
</dbReference>
<dbReference type="PROSITE" id="PS00211">
    <property type="entry name" value="ABC_TRANSPORTER_1"/>
    <property type="match status" value="1"/>
</dbReference>
<dbReference type="FunFam" id="3.40.50.300:FF:000134">
    <property type="entry name" value="Iron-enterobactin ABC transporter ATP-binding protein"/>
    <property type="match status" value="1"/>
</dbReference>
<keyword evidence="9" id="KW-1185">Reference proteome</keyword>
<dbReference type="SUPFAM" id="SSF52540">
    <property type="entry name" value="P-loop containing nucleoside triphosphate hydrolases"/>
    <property type="match status" value="1"/>
</dbReference>
<dbReference type="EMBL" id="JACHEH010000002">
    <property type="protein sequence ID" value="MBB6167383.1"/>
    <property type="molecule type" value="Genomic_DNA"/>
</dbReference>
<feature type="domain" description="ABC transporter" evidence="7">
    <location>
        <begin position="6"/>
        <end position="239"/>
    </location>
</feature>
<dbReference type="PROSITE" id="PS50893">
    <property type="entry name" value="ABC_TRANSPORTER_2"/>
    <property type="match status" value="1"/>
</dbReference>
<keyword evidence="2" id="KW-0813">Transport</keyword>
<organism evidence="8 9">
    <name type="scientific">Chelatococcus composti</name>
    <dbReference type="NCBI Taxonomy" id="1743235"/>
    <lineage>
        <taxon>Bacteria</taxon>
        <taxon>Pseudomonadati</taxon>
        <taxon>Pseudomonadota</taxon>
        <taxon>Alphaproteobacteria</taxon>
        <taxon>Hyphomicrobiales</taxon>
        <taxon>Chelatococcaceae</taxon>
        <taxon>Chelatococcus</taxon>
    </lineage>
</organism>
<reference evidence="8 9" key="1">
    <citation type="submission" date="2020-08" db="EMBL/GenBank/DDBJ databases">
        <title>Genomic Encyclopedia of Type Strains, Phase IV (KMG-IV): sequencing the most valuable type-strain genomes for metagenomic binning, comparative biology and taxonomic classification.</title>
        <authorList>
            <person name="Goeker M."/>
        </authorList>
    </citation>
    <scope>NUCLEOTIDE SEQUENCE [LARGE SCALE GENOMIC DNA]</scope>
    <source>
        <strain evidence="8 9">DSM 101465</strain>
    </source>
</reference>
<dbReference type="GO" id="GO:0005524">
    <property type="term" value="F:ATP binding"/>
    <property type="evidence" value="ECO:0007669"/>
    <property type="project" value="UniProtKB-KW"/>
</dbReference>
<dbReference type="Gene3D" id="3.40.50.300">
    <property type="entry name" value="P-loop containing nucleotide triphosphate hydrolases"/>
    <property type="match status" value="1"/>
</dbReference>
<comment type="caution">
    <text evidence="8">The sequence shown here is derived from an EMBL/GenBank/DDBJ whole genome shotgun (WGS) entry which is preliminary data.</text>
</comment>